<accession>A0ABP8AAE8</accession>
<dbReference type="Pfam" id="PF02604">
    <property type="entry name" value="PhdYeFM_antitox"/>
    <property type="match status" value="1"/>
</dbReference>
<sequence length="85" mass="9362">MRTITATQASRGFSALLDAVEHGAEEIVIERDGRAVARMLPMTRHRASALIESIKRLPTADHDDDLGAVIDETRALLTTDEPWHA</sequence>
<reference evidence="4" key="1">
    <citation type="journal article" date="2019" name="Int. J. Syst. Evol. Microbiol.">
        <title>The Global Catalogue of Microorganisms (GCM) 10K type strain sequencing project: providing services to taxonomists for standard genome sequencing and annotation.</title>
        <authorList>
            <consortium name="The Broad Institute Genomics Platform"/>
            <consortium name="The Broad Institute Genome Sequencing Center for Infectious Disease"/>
            <person name="Wu L."/>
            <person name="Ma J."/>
        </authorList>
    </citation>
    <scope>NUCLEOTIDE SEQUENCE [LARGE SCALE GENOMIC DNA]</scope>
    <source>
        <strain evidence="4">JCM 17591</strain>
    </source>
</reference>
<organism evidence="3 4">
    <name type="scientific">Gryllotalpicola koreensis</name>
    <dbReference type="NCBI Taxonomy" id="993086"/>
    <lineage>
        <taxon>Bacteria</taxon>
        <taxon>Bacillati</taxon>
        <taxon>Actinomycetota</taxon>
        <taxon>Actinomycetes</taxon>
        <taxon>Micrococcales</taxon>
        <taxon>Microbacteriaceae</taxon>
        <taxon>Gryllotalpicola</taxon>
    </lineage>
</organism>
<comment type="function">
    <text evidence="2">Antitoxin component of a type II toxin-antitoxin (TA) system.</text>
</comment>
<keyword evidence="4" id="KW-1185">Reference proteome</keyword>
<evidence type="ECO:0000256" key="1">
    <source>
        <dbReference type="ARBA" id="ARBA00009981"/>
    </source>
</evidence>
<evidence type="ECO:0000313" key="3">
    <source>
        <dbReference type="EMBL" id="GAA4180794.1"/>
    </source>
</evidence>
<protein>
    <recommendedName>
        <fullName evidence="2">Antitoxin</fullName>
    </recommendedName>
</protein>
<dbReference type="Gene3D" id="3.40.1620.10">
    <property type="entry name" value="YefM-like domain"/>
    <property type="match status" value="1"/>
</dbReference>
<dbReference type="SUPFAM" id="SSF143120">
    <property type="entry name" value="YefM-like"/>
    <property type="match status" value="1"/>
</dbReference>
<name>A0ABP8AAE8_9MICO</name>
<dbReference type="InterPro" id="IPR006442">
    <property type="entry name" value="Antitoxin_Phd/YefM"/>
</dbReference>
<dbReference type="EMBL" id="BAABBW010000006">
    <property type="protein sequence ID" value="GAA4180794.1"/>
    <property type="molecule type" value="Genomic_DNA"/>
</dbReference>
<gene>
    <name evidence="3" type="ORF">GCM10022287_35110</name>
</gene>
<dbReference type="InterPro" id="IPR036165">
    <property type="entry name" value="YefM-like_sf"/>
</dbReference>
<comment type="caution">
    <text evidence="3">The sequence shown here is derived from an EMBL/GenBank/DDBJ whole genome shotgun (WGS) entry which is preliminary data.</text>
</comment>
<comment type="similarity">
    <text evidence="1 2">Belongs to the phD/YefM antitoxin family.</text>
</comment>
<evidence type="ECO:0000256" key="2">
    <source>
        <dbReference type="RuleBase" id="RU362080"/>
    </source>
</evidence>
<proteinExistence type="inferred from homology"/>
<dbReference type="RefSeq" id="WP_344756906.1">
    <property type="nucleotide sequence ID" value="NZ_BAABBW010000006.1"/>
</dbReference>
<evidence type="ECO:0000313" key="4">
    <source>
        <dbReference type="Proteomes" id="UP001501079"/>
    </source>
</evidence>
<dbReference type="Proteomes" id="UP001501079">
    <property type="component" value="Unassembled WGS sequence"/>
</dbReference>